<accession>A0A645J7H9</accession>
<name>A0A645J7H9_9ZZZZ</name>
<organism evidence="1">
    <name type="scientific">bioreactor metagenome</name>
    <dbReference type="NCBI Taxonomy" id="1076179"/>
    <lineage>
        <taxon>unclassified sequences</taxon>
        <taxon>metagenomes</taxon>
        <taxon>ecological metagenomes</taxon>
    </lineage>
</organism>
<proteinExistence type="predicted"/>
<evidence type="ECO:0008006" key="2">
    <source>
        <dbReference type="Google" id="ProtNLM"/>
    </source>
</evidence>
<reference evidence="1" key="1">
    <citation type="submission" date="2019-08" db="EMBL/GenBank/DDBJ databases">
        <authorList>
            <person name="Kucharzyk K."/>
            <person name="Murdoch R.W."/>
            <person name="Higgins S."/>
            <person name="Loffler F."/>
        </authorList>
    </citation>
    <scope>NUCLEOTIDE SEQUENCE</scope>
</reference>
<comment type="caution">
    <text evidence="1">The sequence shown here is derived from an EMBL/GenBank/DDBJ whole genome shotgun (WGS) entry which is preliminary data.</text>
</comment>
<gene>
    <name evidence="1" type="ORF">SDC9_207387</name>
</gene>
<protein>
    <recommendedName>
        <fullName evidence="2">Glycosyltransferase subfamily 4-like N-terminal domain-containing protein</fullName>
    </recommendedName>
</protein>
<dbReference type="AlphaFoldDB" id="A0A645J7H9"/>
<evidence type="ECO:0000313" key="1">
    <source>
        <dbReference type="EMBL" id="MPN59665.1"/>
    </source>
</evidence>
<sequence length="61" mass="6797">MNKIGILTFHYSNNYGGTLQCMALHNTLVQMGFNVEIINYLPSSFNEAGITKNLGISKNIF</sequence>
<dbReference type="EMBL" id="VSSQ01133930">
    <property type="protein sequence ID" value="MPN59665.1"/>
    <property type="molecule type" value="Genomic_DNA"/>
</dbReference>